<dbReference type="PROSITE" id="PS51900">
    <property type="entry name" value="CB"/>
    <property type="match status" value="1"/>
</dbReference>
<name>A0A517QQQ3_9PLAN</name>
<dbReference type="InterPro" id="IPR044068">
    <property type="entry name" value="CB"/>
</dbReference>
<evidence type="ECO:0000259" key="4">
    <source>
        <dbReference type="PROSITE" id="PS51900"/>
    </source>
</evidence>
<evidence type="ECO:0000256" key="3">
    <source>
        <dbReference type="PROSITE-ProRule" id="PRU01248"/>
    </source>
</evidence>
<dbReference type="RefSeq" id="WP_145201018.1">
    <property type="nucleotide sequence ID" value="NZ_CP036267.1"/>
</dbReference>
<protein>
    <recommendedName>
        <fullName evidence="4">Core-binding (CB) domain-containing protein</fullName>
    </recommendedName>
</protein>
<dbReference type="InterPro" id="IPR010998">
    <property type="entry name" value="Integrase_recombinase_N"/>
</dbReference>
<dbReference type="SUPFAM" id="SSF56349">
    <property type="entry name" value="DNA breaking-rejoining enzymes"/>
    <property type="match status" value="1"/>
</dbReference>
<dbReference type="Gene3D" id="1.10.150.130">
    <property type="match status" value="1"/>
</dbReference>
<organism evidence="5 6">
    <name type="scientific">Thalassoglobus polymorphus</name>
    <dbReference type="NCBI Taxonomy" id="2527994"/>
    <lineage>
        <taxon>Bacteria</taxon>
        <taxon>Pseudomonadati</taxon>
        <taxon>Planctomycetota</taxon>
        <taxon>Planctomycetia</taxon>
        <taxon>Planctomycetales</taxon>
        <taxon>Planctomycetaceae</taxon>
        <taxon>Thalassoglobus</taxon>
    </lineage>
</organism>
<evidence type="ECO:0000313" key="6">
    <source>
        <dbReference type="Proteomes" id="UP000315724"/>
    </source>
</evidence>
<dbReference type="Proteomes" id="UP000315724">
    <property type="component" value="Chromosome"/>
</dbReference>
<reference evidence="5 6" key="1">
    <citation type="submission" date="2019-02" db="EMBL/GenBank/DDBJ databases">
        <title>Deep-cultivation of Planctomycetes and their phenomic and genomic characterization uncovers novel biology.</title>
        <authorList>
            <person name="Wiegand S."/>
            <person name="Jogler M."/>
            <person name="Boedeker C."/>
            <person name="Pinto D."/>
            <person name="Vollmers J."/>
            <person name="Rivas-Marin E."/>
            <person name="Kohn T."/>
            <person name="Peeters S.H."/>
            <person name="Heuer A."/>
            <person name="Rast P."/>
            <person name="Oberbeckmann S."/>
            <person name="Bunk B."/>
            <person name="Jeske O."/>
            <person name="Meyerdierks A."/>
            <person name="Storesund J.E."/>
            <person name="Kallscheuer N."/>
            <person name="Luecker S."/>
            <person name="Lage O.M."/>
            <person name="Pohl T."/>
            <person name="Merkel B.J."/>
            <person name="Hornburger P."/>
            <person name="Mueller R.-W."/>
            <person name="Bruemmer F."/>
            <person name="Labrenz M."/>
            <person name="Spormann A.M."/>
            <person name="Op den Camp H."/>
            <person name="Overmann J."/>
            <person name="Amann R."/>
            <person name="Jetten M.S.M."/>
            <person name="Mascher T."/>
            <person name="Medema M.H."/>
            <person name="Devos D.P."/>
            <person name="Kaster A.-K."/>
            <person name="Ovreas L."/>
            <person name="Rohde M."/>
            <person name="Galperin M.Y."/>
            <person name="Jogler C."/>
        </authorList>
    </citation>
    <scope>NUCLEOTIDE SEQUENCE [LARGE SCALE GENOMIC DNA]</scope>
    <source>
        <strain evidence="5 6">Mal48</strain>
    </source>
</reference>
<keyword evidence="1" id="KW-0229">DNA integration</keyword>
<sequence>MSKPSTLRVPSYRRHKSSGQAVVTINSRDIYLGKWNSAASKAEYDRLVAESLTHGRQLQSNSDRTVVEVLNAYRKFAESYYRKDGRVTSEYNGIKDALKLVREFYGRVSANEFGPLALKAVRQRMIDKGWSRSTINKAISRIRRCFKWAVENGLVRNDMYHGLMAVSGLRMGRSDAREAEPVLPVDDVTVEVTLPHLTPPRTKHTRERVRESAFDVSSLPSTVSRFRDWNVRCCSIMQILNAGSTAQQLGKLGREFAERF</sequence>
<dbReference type="AlphaFoldDB" id="A0A517QQQ3"/>
<evidence type="ECO:0000256" key="2">
    <source>
        <dbReference type="ARBA" id="ARBA00023125"/>
    </source>
</evidence>
<feature type="domain" description="Core-binding (CB)" evidence="4">
    <location>
        <begin position="64"/>
        <end position="150"/>
    </location>
</feature>
<accession>A0A517QQQ3</accession>
<dbReference type="EMBL" id="CP036267">
    <property type="protein sequence ID" value="QDT33925.1"/>
    <property type="molecule type" value="Genomic_DNA"/>
</dbReference>
<dbReference type="OrthoDB" id="283547at2"/>
<evidence type="ECO:0000256" key="1">
    <source>
        <dbReference type="ARBA" id="ARBA00022908"/>
    </source>
</evidence>
<proteinExistence type="predicted"/>
<dbReference type="InterPro" id="IPR011010">
    <property type="entry name" value="DNA_brk_join_enz"/>
</dbReference>
<gene>
    <name evidence="5" type="ORF">Mal48_31820</name>
</gene>
<dbReference type="KEGG" id="tpol:Mal48_31820"/>
<keyword evidence="2 3" id="KW-0238">DNA-binding</keyword>
<keyword evidence="6" id="KW-1185">Reference proteome</keyword>
<dbReference type="GO" id="GO:0003677">
    <property type="term" value="F:DNA binding"/>
    <property type="evidence" value="ECO:0007669"/>
    <property type="project" value="UniProtKB-UniRule"/>
</dbReference>
<dbReference type="GO" id="GO:0015074">
    <property type="term" value="P:DNA integration"/>
    <property type="evidence" value="ECO:0007669"/>
    <property type="project" value="UniProtKB-KW"/>
</dbReference>
<evidence type="ECO:0000313" key="5">
    <source>
        <dbReference type="EMBL" id="QDT33925.1"/>
    </source>
</evidence>